<feature type="region of interest" description="Disordered" evidence="2">
    <location>
        <begin position="119"/>
        <end position="155"/>
    </location>
</feature>
<proteinExistence type="predicted"/>
<feature type="compositionally biased region" description="Basic and acidic residues" evidence="2">
    <location>
        <begin position="176"/>
        <end position="185"/>
    </location>
</feature>
<reference evidence="3 4" key="1">
    <citation type="submission" date="2018-11" db="EMBL/GenBank/DDBJ databases">
        <authorList>
            <consortium name="Pathogen Informatics"/>
        </authorList>
    </citation>
    <scope>NUCLEOTIDE SEQUENCE [LARGE SCALE GENOMIC DNA]</scope>
</reference>
<dbReference type="AlphaFoldDB" id="A0A3P7JFW4"/>
<gene>
    <name evidence="3" type="ORF">SVUK_LOCUS12062</name>
</gene>
<feature type="compositionally biased region" description="Polar residues" evidence="2">
    <location>
        <begin position="314"/>
        <end position="324"/>
    </location>
</feature>
<feature type="region of interest" description="Disordered" evidence="2">
    <location>
        <begin position="220"/>
        <end position="251"/>
    </location>
</feature>
<keyword evidence="4" id="KW-1185">Reference proteome</keyword>
<feature type="compositionally biased region" description="Basic and acidic residues" evidence="2">
    <location>
        <begin position="119"/>
        <end position="147"/>
    </location>
</feature>
<feature type="coiled-coil region" evidence="1">
    <location>
        <begin position="539"/>
        <end position="569"/>
    </location>
</feature>
<feature type="region of interest" description="Disordered" evidence="2">
    <location>
        <begin position="38"/>
        <end position="64"/>
    </location>
</feature>
<feature type="region of interest" description="Disordered" evidence="2">
    <location>
        <begin position="298"/>
        <end position="324"/>
    </location>
</feature>
<dbReference type="EMBL" id="UYYB01098353">
    <property type="protein sequence ID" value="VDM77064.1"/>
    <property type="molecule type" value="Genomic_DNA"/>
</dbReference>
<feature type="region of interest" description="Disordered" evidence="2">
    <location>
        <begin position="483"/>
        <end position="513"/>
    </location>
</feature>
<evidence type="ECO:0000256" key="1">
    <source>
        <dbReference type="SAM" id="Coils"/>
    </source>
</evidence>
<feature type="compositionally biased region" description="Polar residues" evidence="2">
    <location>
        <begin position="220"/>
        <end position="232"/>
    </location>
</feature>
<accession>A0A3P7JFW4</accession>
<feature type="compositionally biased region" description="Basic and acidic residues" evidence="2">
    <location>
        <begin position="911"/>
        <end position="925"/>
    </location>
</feature>
<feature type="region of interest" description="Disordered" evidence="2">
    <location>
        <begin position="170"/>
        <end position="195"/>
    </location>
</feature>
<organism evidence="3 4">
    <name type="scientific">Strongylus vulgaris</name>
    <name type="common">Blood worm</name>
    <dbReference type="NCBI Taxonomy" id="40348"/>
    <lineage>
        <taxon>Eukaryota</taxon>
        <taxon>Metazoa</taxon>
        <taxon>Ecdysozoa</taxon>
        <taxon>Nematoda</taxon>
        <taxon>Chromadorea</taxon>
        <taxon>Rhabditida</taxon>
        <taxon>Rhabditina</taxon>
        <taxon>Rhabditomorpha</taxon>
        <taxon>Strongyloidea</taxon>
        <taxon>Strongylidae</taxon>
        <taxon>Strongylus</taxon>
    </lineage>
</organism>
<evidence type="ECO:0000313" key="4">
    <source>
        <dbReference type="Proteomes" id="UP000270094"/>
    </source>
</evidence>
<feature type="region of interest" description="Disordered" evidence="2">
    <location>
        <begin position="887"/>
        <end position="926"/>
    </location>
</feature>
<evidence type="ECO:0000256" key="2">
    <source>
        <dbReference type="SAM" id="MobiDB-lite"/>
    </source>
</evidence>
<evidence type="ECO:0000313" key="3">
    <source>
        <dbReference type="EMBL" id="VDM77064.1"/>
    </source>
</evidence>
<dbReference type="Proteomes" id="UP000270094">
    <property type="component" value="Unassembled WGS sequence"/>
</dbReference>
<keyword evidence="1" id="KW-0175">Coiled coil</keyword>
<sequence length="1121" mass="123338">MLPDMENLSDTERQHIQNVLEKAEQRTPYVIRMSLPHQMTGRTESSERISLAPSQNSQDEDYDQQIRSIEDAIRRVEKRAKSDEEERAQDSTKPLDIEDLSAEIDLTAITAREINAAKDALRGGDHREPLPIPQQRKESQKAKESSSRRSSIGGFKSLFGKATQAMMSAKDALSAEVEKDPKDKAGPSSSASLAATGELTAEELEHIRKIAILAEQDMNNTYPMRNSSPSLHTDSEETRQSAIAAPTQKRQTDAIAVSAGNVHTDARLQETSGSSTAELTQEELDHINRIAEMAMGEEFGSRSEIQPRIPAPSSAENPSTTSASVPRLISITSFGTKTLKGVMVPSSAENPSTTSASVPRLISITSHGDNALNSTTQHLILPGQNDQLTQEELEHINRINQLAFQEENIHDGSAETLKQPNAIEPLTELTQEELDHIARITQMAAENGDFVPTPSKPYSSQTGSIVNEKPIAVATDSYSKSVKQTPSASALPNEDLAANEGQPSPRKFTSEQIPEFRSQLQSKPLASFFGVKAFTGFGSKTFKNAMQKAEEAKNALEDLTTNKSGAKLRPHSASITTISTSHFQEFPDNSMDLTKEELDHIKQVTEMAAQEETLLKTSSTVAGQDELTEDLHHIERKTAMAQEDEIISNPVVAQQGELTQDEIDHIKRITELAMKDEAFAAEPSISSTYGLTQEELDHINRVALEAAQDGDEHLTFPHPSAIKTGDELTQEELAHIAYVNQLADQDVRSPIISEITEGRVSFHEEPSQNIPRAQPALSYLQETSFGSFGLKTFKNVLHKSEAVKNLLDDVSAGIRRDSVSNIETQPAMGTKLASAVAYSQPTQEQLDNSKHVAELALQTETEVTLEEHPAAIEYSPEENLKMIPVEDDEETGESVTEGVVEQFSPTSSHDSSQDRQRTTSKKSGEFDILSIPEMMNTPNLSKWYEEQLSFMRESIADEENEELTRDEEQLPEMQESVTEHVETIKYPYFVSEAEELKAEKVVYMTGVEQLHLKGIHNRTNSNTQYATKADRNARNGYSIVRITKPSIVATTRGRTQEAGIDRTSSGGMLDSSQGGRFRLSGFGKFASGALGKAAALFHHMLGWAASLCALWPREVPSPLSS</sequence>
<name>A0A3P7JFW4_STRVU</name>
<dbReference type="OrthoDB" id="5856039at2759"/>
<protein>
    <submittedName>
        <fullName evidence="3">Uncharacterized protein</fullName>
    </submittedName>
</protein>